<evidence type="ECO:0000259" key="1">
    <source>
        <dbReference type="Pfam" id="PF13454"/>
    </source>
</evidence>
<dbReference type="PANTHER" id="PTHR40254">
    <property type="entry name" value="BLR0577 PROTEIN"/>
    <property type="match status" value="1"/>
</dbReference>
<dbReference type="Gene3D" id="3.40.50.720">
    <property type="entry name" value="NAD(P)-binding Rossmann-like Domain"/>
    <property type="match status" value="1"/>
</dbReference>
<dbReference type="Gene3D" id="3.50.50.60">
    <property type="entry name" value="FAD/NAD(P)-binding domain"/>
    <property type="match status" value="1"/>
</dbReference>
<dbReference type="EMBL" id="WHSC02000011">
    <property type="protein sequence ID" value="MDO6124153.1"/>
    <property type="molecule type" value="Genomic_DNA"/>
</dbReference>
<gene>
    <name evidence="2" type="ORF">GB928_023415</name>
</gene>
<organism evidence="2 3">
    <name type="scientific">Shinella curvata</name>
    <dbReference type="NCBI Taxonomy" id="1817964"/>
    <lineage>
        <taxon>Bacteria</taxon>
        <taxon>Pseudomonadati</taxon>
        <taxon>Pseudomonadota</taxon>
        <taxon>Alphaproteobacteria</taxon>
        <taxon>Hyphomicrobiales</taxon>
        <taxon>Rhizobiaceae</taxon>
        <taxon>Shinella</taxon>
    </lineage>
</organism>
<feature type="domain" description="FAD-dependent urate hydroxylase HpyO/Asp monooxygenase CreE-like FAD/NAD(P)-binding" evidence="1">
    <location>
        <begin position="28"/>
        <end position="190"/>
    </location>
</feature>
<dbReference type="InterPro" id="IPR052189">
    <property type="entry name" value="L-asp_N-monooxygenase_NS-form"/>
</dbReference>
<sequence>MTHHTMPTVPHLVPSRKYEMETKLINVAIIGSGPTGIYTLKGLIASDTPLSITIYEAHADPGKGTPYHPGANDRAMLANIASIELPPVCETLSEWLLAKTPAELALMGVAVETIGEREFYPRIVLGDYFEAQLKALTTHAIGRGHVVQIRASSRVMDVKLRRDDIGVVVRLDHETIEEQAFNHVVIATGHDWPETTETKPGFFVSPWPAANLTTIGDGAIGVLGTSLSGIDAVVSVATARGTFLHDDAGNLQYHTTANALFKITMMSRKGLLPEADFYCPVPYAPTTIFTRAAIDALIETVPNGLLDAVFNLFRRQLFADDPDYAERIGLGMLTVETVADAYFADRESYDPFTWAALNLGEAKANKITRTTVAWRYSILRMHEVILRAVPRFRENDLKRFHRYFKTLFVDDYATVPHQSIERLLALHRAGRLAVLKLGPDYELDSASIERGAIVTVGSDRYAFEAFIDATGQQAVSAWDVPFPTLISQGAVREALTEKTATPLAVREDTAKIATGGIDLDEYFRPRFDKQLCRNLYCVSIPFLLHKLPFVQGITSAADLGEVVAAAIINHAEGRII</sequence>
<dbReference type="Pfam" id="PF13454">
    <property type="entry name" value="NAD_binding_9"/>
    <property type="match status" value="1"/>
</dbReference>
<dbReference type="SUPFAM" id="SSF51905">
    <property type="entry name" value="FAD/NAD(P)-binding domain"/>
    <property type="match status" value="1"/>
</dbReference>
<dbReference type="RefSeq" id="WP_244763751.1">
    <property type="nucleotide sequence ID" value="NZ_JALJCJ010000009.1"/>
</dbReference>
<evidence type="ECO:0000313" key="3">
    <source>
        <dbReference type="Proteomes" id="UP001177080"/>
    </source>
</evidence>
<dbReference type="Proteomes" id="UP001177080">
    <property type="component" value="Unassembled WGS sequence"/>
</dbReference>
<reference evidence="2" key="1">
    <citation type="submission" date="2022-04" db="EMBL/GenBank/DDBJ databases">
        <title>Shinella lacus sp. nov., a novel member of the genus Shinella from water.</title>
        <authorList>
            <person name="Deng Y."/>
        </authorList>
    </citation>
    <scope>NUCLEOTIDE SEQUENCE</scope>
    <source>
        <strain evidence="2">JCM 31239</strain>
    </source>
</reference>
<name>A0ABT8XK93_9HYPH</name>
<accession>A0ABT8XK93</accession>
<protein>
    <submittedName>
        <fullName evidence="2">FAD/NAD(P)-binding protein</fullName>
    </submittedName>
</protein>
<evidence type="ECO:0000313" key="2">
    <source>
        <dbReference type="EMBL" id="MDO6124153.1"/>
    </source>
</evidence>
<keyword evidence="3" id="KW-1185">Reference proteome</keyword>
<dbReference type="InterPro" id="IPR036188">
    <property type="entry name" value="FAD/NAD-bd_sf"/>
</dbReference>
<dbReference type="InterPro" id="IPR038732">
    <property type="entry name" value="HpyO/CreE_NAD-binding"/>
</dbReference>
<comment type="caution">
    <text evidence="2">The sequence shown here is derived from an EMBL/GenBank/DDBJ whole genome shotgun (WGS) entry which is preliminary data.</text>
</comment>
<proteinExistence type="predicted"/>
<dbReference type="PANTHER" id="PTHR40254:SF1">
    <property type="entry name" value="BLR0577 PROTEIN"/>
    <property type="match status" value="1"/>
</dbReference>